<evidence type="ECO:0000259" key="2">
    <source>
        <dbReference type="PROSITE" id="PS50011"/>
    </source>
</evidence>
<dbReference type="InterPro" id="IPR000719">
    <property type="entry name" value="Prot_kinase_dom"/>
</dbReference>
<dbReference type="FunCoup" id="K0KIX9">
    <property type="interactions" value="1120"/>
</dbReference>
<gene>
    <name evidence="3" type="ORF">BN7_625</name>
</gene>
<dbReference type="GO" id="GO:0006409">
    <property type="term" value="P:tRNA export from nucleus"/>
    <property type="evidence" value="ECO:0007669"/>
    <property type="project" value="TreeGrafter"/>
</dbReference>
<dbReference type="GO" id="GO:0005737">
    <property type="term" value="C:cytoplasm"/>
    <property type="evidence" value="ECO:0007669"/>
    <property type="project" value="TreeGrafter"/>
</dbReference>
<dbReference type="InterPro" id="IPR011989">
    <property type="entry name" value="ARM-like"/>
</dbReference>
<evidence type="ECO:0000313" key="3">
    <source>
        <dbReference type="EMBL" id="CCH41088.1"/>
    </source>
</evidence>
<sequence>MNFLSKTFTSLTGGSIPYNFGEEQVPNPSYIAPIWKIYDGTKKDDGTPCTIFEFDIKARPDLLPLASNSLRKIRGIRLPGILKILDTFENDSNLYIVSERVQSLANYLKNNEDLTEQIKLLVIHSVAKAIKYINVEGSSVLGYLDFTTVFINERGEFKLGGFEVVTNLKSDPDQALYRLSGKLSGFNELLSPEVASNGIDVLRGSQAIKFDTWRLAVFIYKLFNIGKYSITNDDITKGSKVPRSLLAAYKKLIASSVTVRPTVDQLLKNGTNSYFNTDLITAYKELDEFQLRDDQEKLQFFQNIENVKNDAPPGFLENRIIPELITFFTQSPENAAFALRLILTFGDALPENNKSIIVKPIILKAFTLPDRQIRVLLLASLPKFMDVLTKSDISDRIFQHFVTGFSDSNPAIREETIKAVLLIAPKLSERQLNNDLLRFLAKTQSDEKPEIRTNTTICLGKIAEYLSNSSRASILATAFAKAMKDPFIHSRLAAIMAITSCINYFSPEVISNKILSVIAPSLLDKSSKVRDEAQKAFDLFFNKIKEEASKLPPDNDSTADENAMDQVTSDVQNFGLNFSNALNKFTGGFGGSLNQDANNNITPTDSRSTTPSVVSSFQKEPIVKNEPTKVEYTENWGADDDEIQIDDDDGWGAEDDVTEFEETPVEQPKIVKPVVKPMFGSTSNTARSKPDPKPITRTRTTSAPAKKGLQLKPKAKSKLKLELDDTAGDDGWGDGW</sequence>
<comment type="caution">
    <text evidence="3">The sequence shown here is derived from an EMBL/GenBank/DDBJ whole genome shotgun (WGS) entry which is preliminary data.</text>
</comment>
<dbReference type="InParanoid" id="K0KIX9"/>
<dbReference type="InterPro" id="IPR011009">
    <property type="entry name" value="Kinase-like_dom_sf"/>
</dbReference>
<dbReference type="GO" id="GO:0004672">
    <property type="term" value="F:protein kinase activity"/>
    <property type="evidence" value="ECO:0007669"/>
    <property type="project" value="InterPro"/>
</dbReference>
<proteinExistence type="predicted"/>
<dbReference type="InterPro" id="IPR051177">
    <property type="entry name" value="CIK-Related_Protein"/>
</dbReference>
<dbReference type="Gene3D" id="1.25.10.10">
    <property type="entry name" value="Leucine-rich Repeat Variant"/>
    <property type="match status" value="1"/>
</dbReference>
<keyword evidence="3" id="KW-0808">Transferase</keyword>
<dbReference type="GO" id="GO:0005524">
    <property type="term" value="F:ATP binding"/>
    <property type="evidence" value="ECO:0007669"/>
    <property type="project" value="InterPro"/>
</dbReference>
<reference evidence="3 4" key="1">
    <citation type="journal article" date="2012" name="Eukaryot. Cell">
        <title>Draft genome sequence of Wickerhamomyces ciferrii NRRL Y-1031 F-60-10.</title>
        <authorList>
            <person name="Schneider J."/>
            <person name="Andrea H."/>
            <person name="Blom J."/>
            <person name="Jaenicke S."/>
            <person name="Ruckert C."/>
            <person name="Schorsch C."/>
            <person name="Szczepanowski R."/>
            <person name="Farwick M."/>
            <person name="Goesmann A."/>
            <person name="Puhler A."/>
            <person name="Schaffer S."/>
            <person name="Tauch A."/>
            <person name="Kohler T."/>
            <person name="Brinkrolf K."/>
        </authorList>
    </citation>
    <scope>NUCLEOTIDE SEQUENCE [LARGE SCALE GENOMIC DNA]</scope>
    <source>
        <strain evidence="4">ATCC 14091 / BCRC 22168 / CBS 111 / JCM 3599 / NBRC 0793 / NRRL Y-1031 F-60-10</strain>
    </source>
</reference>
<dbReference type="InterPro" id="IPR016024">
    <property type="entry name" value="ARM-type_fold"/>
</dbReference>
<dbReference type="PANTHER" id="PTHR12984:SF3">
    <property type="entry name" value="N-TERMINAL KINASE-LIKE PROTEIN"/>
    <property type="match status" value="1"/>
</dbReference>
<dbReference type="STRING" id="1206466.K0KIX9"/>
<dbReference type="Proteomes" id="UP000009328">
    <property type="component" value="Unassembled WGS sequence"/>
</dbReference>
<feature type="region of interest" description="Disordered" evidence="1">
    <location>
        <begin position="676"/>
        <end position="736"/>
    </location>
</feature>
<dbReference type="Gene3D" id="1.10.510.10">
    <property type="entry name" value="Transferase(Phosphotransferase) domain 1"/>
    <property type="match status" value="1"/>
</dbReference>
<organism evidence="3 4">
    <name type="scientific">Wickerhamomyces ciferrii (strain ATCC 14091 / BCRC 22168 / CBS 111 / JCM 3599 / NBRC 0793 / NRRL Y-1031 F-60-10)</name>
    <name type="common">Yeast</name>
    <name type="synonym">Pichia ciferrii</name>
    <dbReference type="NCBI Taxonomy" id="1206466"/>
    <lineage>
        <taxon>Eukaryota</taxon>
        <taxon>Fungi</taxon>
        <taxon>Dikarya</taxon>
        <taxon>Ascomycota</taxon>
        <taxon>Saccharomycotina</taxon>
        <taxon>Saccharomycetes</taxon>
        <taxon>Phaffomycetales</taxon>
        <taxon>Wickerhamomycetaceae</taxon>
        <taxon>Wickerhamomyces</taxon>
    </lineage>
</organism>
<dbReference type="HOGENOM" id="CLU_010392_1_2_1"/>
<feature type="domain" description="Protein kinase" evidence="2">
    <location>
        <begin position="1"/>
        <end position="275"/>
    </location>
</feature>
<feature type="compositionally biased region" description="Acidic residues" evidence="1">
    <location>
        <begin position="724"/>
        <end position="736"/>
    </location>
</feature>
<feature type="region of interest" description="Disordered" evidence="1">
    <location>
        <begin position="596"/>
        <end position="617"/>
    </location>
</feature>
<dbReference type="PROSITE" id="PS50011">
    <property type="entry name" value="PROTEIN_KINASE_DOM"/>
    <property type="match status" value="1"/>
</dbReference>
<dbReference type="PANTHER" id="PTHR12984">
    <property type="entry name" value="SCY1-RELATED S/T PROTEIN KINASE-LIKE"/>
    <property type="match status" value="1"/>
</dbReference>
<dbReference type="SUPFAM" id="SSF56112">
    <property type="entry name" value="Protein kinase-like (PK-like)"/>
    <property type="match status" value="1"/>
</dbReference>
<accession>K0KIX9</accession>
<name>K0KIX9_WICCF</name>
<dbReference type="AlphaFoldDB" id="K0KIX9"/>
<evidence type="ECO:0000313" key="4">
    <source>
        <dbReference type="Proteomes" id="UP000009328"/>
    </source>
</evidence>
<keyword evidence="4" id="KW-1185">Reference proteome</keyword>
<dbReference type="SUPFAM" id="SSF48371">
    <property type="entry name" value="ARM repeat"/>
    <property type="match status" value="1"/>
</dbReference>
<dbReference type="Pfam" id="PF00069">
    <property type="entry name" value="Pkinase"/>
    <property type="match status" value="1"/>
</dbReference>
<dbReference type="eggNOG" id="KOG1243">
    <property type="taxonomic scope" value="Eukaryota"/>
</dbReference>
<dbReference type="EMBL" id="CAIF01000011">
    <property type="protein sequence ID" value="CCH41088.1"/>
    <property type="molecule type" value="Genomic_DNA"/>
</dbReference>
<evidence type="ECO:0000256" key="1">
    <source>
        <dbReference type="SAM" id="MobiDB-lite"/>
    </source>
</evidence>
<protein>
    <submittedName>
        <fullName evidence="3">Kinase</fullName>
    </submittedName>
</protein>
<keyword evidence="3" id="KW-0418">Kinase</keyword>
<dbReference type="Gene3D" id="3.30.200.20">
    <property type="entry name" value="Phosphorylase Kinase, domain 1"/>
    <property type="match status" value="1"/>
</dbReference>